<gene>
    <name evidence="2" type="ORF">DW099_13165</name>
</gene>
<keyword evidence="1" id="KW-1133">Transmembrane helix</keyword>
<comment type="caution">
    <text evidence="2">The sequence shown here is derived from an EMBL/GenBank/DDBJ whole genome shotgun (WGS) entry which is preliminary data.</text>
</comment>
<keyword evidence="1" id="KW-0812">Transmembrane</keyword>
<feature type="transmembrane region" description="Helical" evidence="1">
    <location>
        <begin position="112"/>
        <end position="131"/>
    </location>
</feature>
<dbReference type="EMBL" id="QRMS01000004">
    <property type="protein sequence ID" value="RHJ85793.1"/>
    <property type="molecule type" value="Genomic_DNA"/>
</dbReference>
<evidence type="ECO:0000256" key="1">
    <source>
        <dbReference type="SAM" id="Phobius"/>
    </source>
</evidence>
<evidence type="ECO:0000313" key="3">
    <source>
        <dbReference type="Proteomes" id="UP000284841"/>
    </source>
</evidence>
<organism evidence="2 3">
    <name type="scientific">Emergencia timonensis</name>
    <dbReference type="NCBI Taxonomy" id="1776384"/>
    <lineage>
        <taxon>Bacteria</taxon>
        <taxon>Bacillati</taxon>
        <taxon>Bacillota</taxon>
        <taxon>Clostridia</taxon>
        <taxon>Peptostreptococcales</taxon>
        <taxon>Anaerovoracaceae</taxon>
        <taxon>Emergencia</taxon>
    </lineage>
</organism>
<feature type="transmembrane region" description="Helical" evidence="1">
    <location>
        <begin position="88"/>
        <end position="106"/>
    </location>
</feature>
<dbReference type="Proteomes" id="UP000284841">
    <property type="component" value="Unassembled WGS sequence"/>
</dbReference>
<keyword evidence="1" id="KW-0472">Membrane</keyword>
<dbReference type="OrthoDB" id="9917927at2"/>
<dbReference type="AlphaFoldDB" id="A0A415DY61"/>
<keyword evidence="3" id="KW-1185">Reference proteome</keyword>
<dbReference type="STRING" id="1776384.GCA_900086585_02126"/>
<proteinExistence type="predicted"/>
<protein>
    <submittedName>
        <fullName evidence="2">Uncharacterized protein</fullName>
    </submittedName>
</protein>
<name>A0A415DY61_9FIRM</name>
<accession>A0A415DY61</accession>
<feature type="transmembrane region" description="Helical" evidence="1">
    <location>
        <begin position="6"/>
        <end position="24"/>
    </location>
</feature>
<sequence>MKAKLPILFASISLGFYIFCLLEMKDGAEGIISRLIEQGSYDSAYHYIDGWAYDYTGVQQFLRATGTFLAVYYGARIACSIRGNKCETAFAVVIACYIVCVAVIAISQSHLLGLILAAAAVFVVLAAISLLKDLPTE</sequence>
<evidence type="ECO:0000313" key="2">
    <source>
        <dbReference type="EMBL" id="RHJ85793.1"/>
    </source>
</evidence>
<dbReference type="RefSeq" id="WP_118335998.1">
    <property type="nucleotide sequence ID" value="NZ_AP025567.1"/>
</dbReference>
<reference evidence="2 3" key="1">
    <citation type="submission" date="2018-08" db="EMBL/GenBank/DDBJ databases">
        <title>A genome reference for cultivated species of the human gut microbiota.</title>
        <authorList>
            <person name="Zou Y."/>
            <person name="Xue W."/>
            <person name="Luo G."/>
        </authorList>
    </citation>
    <scope>NUCLEOTIDE SEQUENCE [LARGE SCALE GENOMIC DNA]</scope>
    <source>
        <strain evidence="2 3">AM07-24</strain>
    </source>
</reference>